<reference evidence="2 3" key="1">
    <citation type="journal article" date="2024" name="Ann. Entomol. Soc. Am.">
        <title>Genomic analyses of the southern and eastern yellowjacket wasps (Hymenoptera: Vespidae) reveal evolutionary signatures of social life.</title>
        <authorList>
            <person name="Catto M.A."/>
            <person name="Caine P.B."/>
            <person name="Orr S.E."/>
            <person name="Hunt B.G."/>
            <person name="Goodisman M.A.D."/>
        </authorList>
    </citation>
    <scope>NUCLEOTIDE SEQUENCE [LARGE SCALE GENOMIC DNA]</scope>
    <source>
        <strain evidence="2">232</strain>
        <tissue evidence="2">Head and thorax</tissue>
    </source>
</reference>
<evidence type="ECO:0000313" key="2">
    <source>
        <dbReference type="EMBL" id="KAL2736518.1"/>
    </source>
</evidence>
<evidence type="ECO:0000313" key="3">
    <source>
        <dbReference type="Proteomes" id="UP001607303"/>
    </source>
</evidence>
<sequence>MNCSTSHSDFAVPLRRCKQDAYSKIDRGRMRVPRKMTTRVLSRRTRWVTSRYRESVLFDKKSTLPNTENRKTSPTNALPTRTFDTSCRIPPGGPSREEYYYCISIRNNHVRNPSVPSSLTQIDNKTLQWFGATVSASSKDGGPIMFCENFTTETFLKNPILYERIEIQTQCGNVVGTHRASHNPLNSLKVWTQWDVRKKRTKNLFYVRLGILELR</sequence>
<dbReference type="AlphaFoldDB" id="A0ABD2BW85"/>
<feature type="region of interest" description="Disordered" evidence="1">
    <location>
        <begin position="63"/>
        <end position="89"/>
    </location>
</feature>
<accession>A0ABD2BW85</accession>
<name>A0ABD2BW85_VESMC</name>
<keyword evidence="3" id="KW-1185">Reference proteome</keyword>
<organism evidence="2 3">
    <name type="scientific">Vespula maculifrons</name>
    <name type="common">Eastern yellow jacket</name>
    <name type="synonym">Wasp</name>
    <dbReference type="NCBI Taxonomy" id="7453"/>
    <lineage>
        <taxon>Eukaryota</taxon>
        <taxon>Metazoa</taxon>
        <taxon>Ecdysozoa</taxon>
        <taxon>Arthropoda</taxon>
        <taxon>Hexapoda</taxon>
        <taxon>Insecta</taxon>
        <taxon>Pterygota</taxon>
        <taxon>Neoptera</taxon>
        <taxon>Endopterygota</taxon>
        <taxon>Hymenoptera</taxon>
        <taxon>Apocrita</taxon>
        <taxon>Aculeata</taxon>
        <taxon>Vespoidea</taxon>
        <taxon>Vespidae</taxon>
        <taxon>Vespinae</taxon>
        <taxon>Vespula</taxon>
    </lineage>
</organism>
<protein>
    <submittedName>
        <fullName evidence="2">Integrin alpha-PS2-like isoform X1</fullName>
    </submittedName>
</protein>
<gene>
    <name evidence="2" type="ORF">V1477_013027</name>
</gene>
<comment type="caution">
    <text evidence="2">The sequence shown here is derived from an EMBL/GenBank/DDBJ whole genome shotgun (WGS) entry which is preliminary data.</text>
</comment>
<evidence type="ECO:0000256" key="1">
    <source>
        <dbReference type="SAM" id="MobiDB-lite"/>
    </source>
</evidence>
<dbReference type="Proteomes" id="UP001607303">
    <property type="component" value="Unassembled WGS sequence"/>
</dbReference>
<proteinExistence type="predicted"/>
<dbReference type="EMBL" id="JAYRBN010000066">
    <property type="protein sequence ID" value="KAL2736518.1"/>
    <property type="molecule type" value="Genomic_DNA"/>
</dbReference>
<feature type="compositionally biased region" description="Polar residues" evidence="1">
    <location>
        <begin position="63"/>
        <end position="85"/>
    </location>
</feature>